<dbReference type="STRING" id="157652.A0A371H8E6"/>
<proteinExistence type="predicted"/>
<dbReference type="InterPro" id="IPR050447">
    <property type="entry name" value="Erg6_SMT_methyltransf"/>
</dbReference>
<evidence type="ECO:0000313" key="4">
    <source>
        <dbReference type="Proteomes" id="UP000257109"/>
    </source>
</evidence>
<dbReference type="PANTHER" id="PTHR44068">
    <property type="entry name" value="ZGC:194242"/>
    <property type="match status" value="1"/>
</dbReference>
<keyword evidence="1" id="KW-0489">Methyltransferase</keyword>
<accession>A0A371H8E6</accession>
<name>A0A371H8E6_MUCPR</name>
<dbReference type="GO" id="GO:0003838">
    <property type="term" value="F:sterol 24-C-methyltransferase activity"/>
    <property type="evidence" value="ECO:0007669"/>
    <property type="project" value="TreeGrafter"/>
</dbReference>
<keyword evidence="2" id="KW-0808">Transferase</keyword>
<comment type="caution">
    <text evidence="3">The sequence shown here is derived from an EMBL/GenBank/DDBJ whole genome shotgun (WGS) entry which is preliminary data.</text>
</comment>
<sequence length="77" mass="9043">MLQYECYMEIFKVLKPCQCFAAYEWLMIEAFDSNNEEHQKIKVRALKFVGLTPKGSPTVEEIQQKASEKLVELEIKQ</sequence>
<dbReference type="PANTHER" id="PTHR44068:SF1">
    <property type="entry name" value="HYPOTHETICAL LOC100005854"/>
    <property type="match status" value="1"/>
</dbReference>
<evidence type="ECO:0000256" key="2">
    <source>
        <dbReference type="ARBA" id="ARBA00022679"/>
    </source>
</evidence>
<dbReference type="GO" id="GO:0032259">
    <property type="term" value="P:methylation"/>
    <property type="evidence" value="ECO:0007669"/>
    <property type="project" value="UniProtKB-KW"/>
</dbReference>
<protein>
    <submittedName>
        <fullName evidence="3">Cycloartenol-C-24-methyltransferase</fullName>
    </submittedName>
</protein>
<feature type="non-terminal residue" evidence="3">
    <location>
        <position position="1"/>
    </location>
</feature>
<dbReference type="GO" id="GO:0005783">
    <property type="term" value="C:endoplasmic reticulum"/>
    <property type="evidence" value="ECO:0007669"/>
    <property type="project" value="TreeGrafter"/>
</dbReference>
<keyword evidence="4" id="KW-1185">Reference proteome</keyword>
<dbReference type="OrthoDB" id="4310724at2759"/>
<dbReference type="EMBL" id="QJKJ01003328">
    <property type="protein sequence ID" value="RDX98986.1"/>
    <property type="molecule type" value="Genomic_DNA"/>
</dbReference>
<evidence type="ECO:0000313" key="3">
    <source>
        <dbReference type="EMBL" id="RDX98986.1"/>
    </source>
</evidence>
<reference evidence="3" key="1">
    <citation type="submission" date="2018-05" db="EMBL/GenBank/DDBJ databases">
        <title>Draft genome of Mucuna pruriens seed.</title>
        <authorList>
            <person name="Nnadi N.E."/>
            <person name="Vos R."/>
            <person name="Hasami M.H."/>
            <person name="Devisetty U.K."/>
            <person name="Aguiy J.C."/>
        </authorList>
    </citation>
    <scope>NUCLEOTIDE SEQUENCE [LARGE SCALE GENOMIC DNA]</scope>
    <source>
        <strain evidence="3">JCA_2017</strain>
    </source>
</reference>
<evidence type="ECO:0000256" key="1">
    <source>
        <dbReference type="ARBA" id="ARBA00022603"/>
    </source>
</evidence>
<dbReference type="AlphaFoldDB" id="A0A371H8E6"/>
<gene>
    <name evidence="3" type="primary">SMT1</name>
    <name evidence="3" type="ORF">CR513_18029</name>
</gene>
<organism evidence="3 4">
    <name type="scientific">Mucuna pruriens</name>
    <name type="common">Velvet bean</name>
    <name type="synonym">Dolichos pruriens</name>
    <dbReference type="NCBI Taxonomy" id="157652"/>
    <lineage>
        <taxon>Eukaryota</taxon>
        <taxon>Viridiplantae</taxon>
        <taxon>Streptophyta</taxon>
        <taxon>Embryophyta</taxon>
        <taxon>Tracheophyta</taxon>
        <taxon>Spermatophyta</taxon>
        <taxon>Magnoliopsida</taxon>
        <taxon>eudicotyledons</taxon>
        <taxon>Gunneridae</taxon>
        <taxon>Pentapetalae</taxon>
        <taxon>rosids</taxon>
        <taxon>fabids</taxon>
        <taxon>Fabales</taxon>
        <taxon>Fabaceae</taxon>
        <taxon>Papilionoideae</taxon>
        <taxon>50 kb inversion clade</taxon>
        <taxon>NPAAA clade</taxon>
        <taxon>indigoferoid/millettioid clade</taxon>
        <taxon>Phaseoleae</taxon>
        <taxon>Mucuna</taxon>
    </lineage>
</organism>
<dbReference type="Proteomes" id="UP000257109">
    <property type="component" value="Unassembled WGS sequence"/>
</dbReference>
<dbReference type="GO" id="GO:0016126">
    <property type="term" value="P:sterol biosynthetic process"/>
    <property type="evidence" value="ECO:0007669"/>
    <property type="project" value="TreeGrafter"/>
</dbReference>